<proteinExistence type="predicted"/>
<reference evidence="1" key="1">
    <citation type="submission" date="2023-04" db="EMBL/GenBank/DDBJ databases">
        <title>Aspergillus oryzae NBRC 4228.</title>
        <authorList>
            <person name="Ichikawa N."/>
            <person name="Sato H."/>
            <person name="Tonouchi N."/>
        </authorList>
    </citation>
    <scope>NUCLEOTIDE SEQUENCE</scope>
    <source>
        <strain evidence="1">NBRC 4228</strain>
    </source>
</reference>
<organism evidence="1 2">
    <name type="scientific">Aspergillus oryzae</name>
    <name type="common">Yellow koji mold</name>
    <dbReference type="NCBI Taxonomy" id="5062"/>
    <lineage>
        <taxon>Eukaryota</taxon>
        <taxon>Fungi</taxon>
        <taxon>Dikarya</taxon>
        <taxon>Ascomycota</taxon>
        <taxon>Pezizomycotina</taxon>
        <taxon>Eurotiomycetes</taxon>
        <taxon>Eurotiomycetidae</taxon>
        <taxon>Eurotiales</taxon>
        <taxon>Aspergillaceae</taxon>
        <taxon>Aspergillus</taxon>
        <taxon>Aspergillus subgen. Circumdati</taxon>
    </lineage>
</organism>
<comment type="caution">
    <text evidence="1">The sequence shown here is derived from an EMBL/GenBank/DDBJ whole genome shotgun (WGS) entry which is preliminary data.</text>
</comment>
<accession>A0AAN4YA95</accession>
<evidence type="ECO:0000313" key="1">
    <source>
        <dbReference type="EMBL" id="GMG24258.1"/>
    </source>
</evidence>
<protein>
    <submittedName>
        <fullName evidence="1">Unnamed protein product</fullName>
    </submittedName>
</protein>
<dbReference type="AlphaFoldDB" id="A0AAN4YA95"/>
<sequence length="169" mass="18056">MLRYLVEDEGSFARQNFDLSSDNHVSQSAFEFKEEKGSYSATRVIAAGFRDELAVLVFTRSTEVVTLDLNVEVELHAGGGAVLEDRKPLAIVLTDTEVDGSPVTNRLGTITPLAALLGAGALGVYIVLSGGDLALPLEVGFAVRASQGLKLIVAKGQRDGLRFGTYTQR</sequence>
<dbReference type="Proteomes" id="UP001165205">
    <property type="component" value="Unassembled WGS sequence"/>
</dbReference>
<name>A0AAN4YA95_ASPOZ</name>
<dbReference type="EMBL" id="BSYA01000010">
    <property type="protein sequence ID" value="GMG24258.1"/>
    <property type="molecule type" value="Genomic_DNA"/>
</dbReference>
<evidence type="ECO:0000313" key="2">
    <source>
        <dbReference type="Proteomes" id="UP001165205"/>
    </source>
</evidence>
<gene>
    <name evidence="1" type="ORF">Aory04_000153600</name>
</gene>